<dbReference type="Pfam" id="PF01008">
    <property type="entry name" value="IF-2B"/>
    <property type="match status" value="2"/>
</dbReference>
<evidence type="ECO:0000313" key="11">
    <source>
        <dbReference type="Proteomes" id="UP000494206"/>
    </source>
</evidence>
<evidence type="ECO:0000256" key="2">
    <source>
        <dbReference type="ARBA" id="ARBA00007251"/>
    </source>
</evidence>
<dbReference type="GO" id="GO:0005829">
    <property type="term" value="C:cytosol"/>
    <property type="evidence" value="ECO:0007669"/>
    <property type="project" value="UniProtKB-SubCell"/>
</dbReference>
<dbReference type="InterPro" id="IPR000649">
    <property type="entry name" value="IF-2B-related"/>
</dbReference>
<evidence type="ECO:0000256" key="1">
    <source>
        <dbReference type="ARBA" id="ARBA00004514"/>
    </source>
</evidence>
<evidence type="ECO:0000256" key="7">
    <source>
        <dbReference type="ARBA" id="ARBA00044228"/>
    </source>
</evidence>
<evidence type="ECO:0000256" key="5">
    <source>
        <dbReference type="ARBA" id="ARBA00022917"/>
    </source>
</evidence>
<dbReference type="GO" id="GO:0003743">
    <property type="term" value="F:translation initiation factor activity"/>
    <property type="evidence" value="ECO:0007669"/>
    <property type="project" value="UniProtKB-KW"/>
</dbReference>
<keyword evidence="3" id="KW-0963">Cytoplasm</keyword>
<dbReference type="InterPro" id="IPR042529">
    <property type="entry name" value="IF_2B-like_C"/>
</dbReference>
<dbReference type="OrthoDB" id="269919at2759"/>
<evidence type="ECO:0000256" key="3">
    <source>
        <dbReference type="ARBA" id="ARBA00022490"/>
    </source>
</evidence>
<comment type="subcellular location">
    <subcellularLocation>
        <location evidence="1">Cytoplasm</location>
        <location evidence="1">Cytosol</location>
    </subcellularLocation>
</comment>
<dbReference type="Gene3D" id="3.40.50.10470">
    <property type="entry name" value="Translation initiation factor eif-2b, domain 2"/>
    <property type="match status" value="1"/>
</dbReference>
<comment type="subunit">
    <text evidence="8">Component of the translation initiation factor 2B (eIF2B) complex which is a heterodecamer of two sets of five different subunits: alpha, beta, gamma, delta and epsilon. Subunits alpha, beta and delta comprise a regulatory subcomplex and subunits epsilon and gamma comprise a catalytic subcomplex. Within the complex, the hexameric regulatory complex resides at the center, with the two heterodimeric catalytic subcomplexes bound on opposite sides.</text>
</comment>
<dbReference type="InterPro" id="IPR051855">
    <property type="entry name" value="eIF2B_beta_subunit"/>
</dbReference>
<evidence type="ECO:0000313" key="10">
    <source>
        <dbReference type="EMBL" id="CAB3407970.1"/>
    </source>
</evidence>
<dbReference type="GO" id="GO:0005851">
    <property type="term" value="C:eukaryotic translation initiation factor 2B complex"/>
    <property type="evidence" value="ECO:0007669"/>
    <property type="project" value="TreeGrafter"/>
</dbReference>
<evidence type="ECO:0000256" key="8">
    <source>
        <dbReference type="ARBA" id="ARBA00046432"/>
    </source>
</evidence>
<gene>
    <name evidence="10" type="ORF">CBOVIS_LOCUS9816</name>
</gene>
<comment type="similarity">
    <text evidence="2 9">Belongs to the eIF-2B alpha/beta/delta subunits family.</text>
</comment>
<sequence length="340" mass="37906">MAVAVRSDVDNLRKEFILSLRKKQTRDSSSAIALSVINFLRKVIMVEKAKTISDLLKSLHAHAKFLSAMEPNELIMVNIVLMTSKLARDELQARKGQEARGYDSLYTLWKEHGPSEAEDTDMKKIKKDLIANIKELIIEIESCRESIASQSTELIFNQDVVMVHSLSKSPTLEAFFANACRSRKFRLLSVVNSAEVDDSPDYTTPIQFADVASKIVDTTKVVLPSVAVFPDGSCLVPAGGLSIALVAQKHSVPVYVLAPFYKMTPFFIPDPCAMNTFKKAAMPFEFSRKSAGLVEIIQPAFDMIPAQLINLFVSNSSCIIPAHINRLKEDYYHPEDISIY</sequence>
<proteinExistence type="inferred from homology"/>
<dbReference type="InterPro" id="IPR037171">
    <property type="entry name" value="NagB/RpiA_transferase-like"/>
</dbReference>
<dbReference type="EMBL" id="CADEPM010000006">
    <property type="protein sequence ID" value="CAB3407970.1"/>
    <property type="molecule type" value="Genomic_DNA"/>
</dbReference>
<dbReference type="GO" id="GO:0005085">
    <property type="term" value="F:guanyl-nucleotide exchange factor activity"/>
    <property type="evidence" value="ECO:0007669"/>
    <property type="project" value="TreeGrafter"/>
</dbReference>
<dbReference type="PANTHER" id="PTHR45859:SF1">
    <property type="entry name" value="TRANSLATION INITIATION FACTOR EIF-2B SUBUNIT BETA"/>
    <property type="match status" value="1"/>
</dbReference>
<dbReference type="AlphaFoldDB" id="A0A8S1F700"/>
<dbReference type="SUPFAM" id="SSF100950">
    <property type="entry name" value="NagB/RpiA/CoA transferase-like"/>
    <property type="match status" value="1"/>
</dbReference>
<organism evidence="10 11">
    <name type="scientific">Caenorhabditis bovis</name>
    <dbReference type="NCBI Taxonomy" id="2654633"/>
    <lineage>
        <taxon>Eukaryota</taxon>
        <taxon>Metazoa</taxon>
        <taxon>Ecdysozoa</taxon>
        <taxon>Nematoda</taxon>
        <taxon>Chromadorea</taxon>
        <taxon>Rhabditida</taxon>
        <taxon>Rhabditina</taxon>
        <taxon>Rhabditomorpha</taxon>
        <taxon>Rhabditoidea</taxon>
        <taxon>Rhabditidae</taxon>
        <taxon>Peloderinae</taxon>
        <taxon>Caenorhabditis</taxon>
    </lineage>
</organism>
<evidence type="ECO:0000256" key="4">
    <source>
        <dbReference type="ARBA" id="ARBA00022540"/>
    </source>
</evidence>
<dbReference type="Proteomes" id="UP000494206">
    <property type="component" value="Unassembled WGS sequence"/>
</dbReference>
<keyword evidence="4" id="KW-0396">Initiation factor</keyword>
<protein>
    <recommendedName>
        <fullName evidence="6">Translation initiation factor eIF2B subunit beta</fullName>
    </recommendedName>
    <alternativeName>
        <fullName evidence="7">eIF2B GDP-GTP exchange factor subunit beta</fullName>
    </alternativeName>
</protein>
<keyword evidence="11" id="KW-1185">Reference proteome</keyword>
<evidence type="ECO:0000256" key="6">
    <source>
        <dbReference type="ARBA" id="ARBA00044122"/>
    </source>
</evidence>
<comment type="caution">
    <text evidence="10">The sequence shown here is derived from an EMBL/GenBank/DDBJ whole genome shotgun (WGS) entry which is preliminary data.</text>
</comment>
<dbReference type="PANTHER" id="PTHR45859">
    <property type="entry name" value="TRANSLATION INITIATION FACTOR EIF-2B SUBUNIT BETA"/>
    <property type="match status" value="1"/>
</dbReference>
<keyword evidence="5" id="KW-0648">Protein biosynthesis</keyword>
<reference evidence="10 11" key="1">
    <citation type="submission" date="2020-04" db="EMBL/GenBank/DDBJ databases">
        <authorList>
            <person name="Laetsch R D."/>
            <person name="Stevens L."/>
            <person name="Kumar S."/>
            <person name="Blaxter L. M."/>
        </authorList>
    </citation>
    <scope>NUCLEOTIDE SEQUENCE [LARGE SCALE GENOMIC DNA]</scope>
</reference>
<evidence type="ECO:0000256" key="9">
    <source>
        <dbReference type="RuleBase" id="RU003814"/>
    </source>
</evidence>
<name>A0A8S1F700_9PELO</name>
<accession>A0A8S1F700</accession>